<keyword evidence="1" id="KW-0808">Transferase</keyword>
<feature type="compositionally biased region" description="Basic and acidic residues" evidence="3">
    <location>
        <begin position="115"/>
        <end position="131"/>
    </location>
</feature>
<evidence type="ECO:0000256" key="3">
    <source>
        <dbReference type="SAM" id="MobiDB-lite"/>
    </source>
</evidence>
<dbReference type="Gene3D" id="3.40.630.30">
    <property type="match status" value="1"/>
</dbReference>
<dbReference type="InterPro" id="IPR000182">
    <property type="entry name" value="GNAT_dom"/>
</dbReference>
<evidence type="ECO:0000256" key="2">
    <source>
        <dbReference type="ARBA" id="ARBA00023315"/>
    </source>
</evidence>
<dbReference type="Pfam" id="PF00583">
    <property type="entry name" value="Acetyltransf_1"/>
    <property type="match status" value="1"/>
</dbReference>
<reference evidence="5 6" key="1">
    <citation type="journal article" date="2023" name="G3 (Bethesda)">
        <title>A chromosome-level genome assembly of Zasmidium syzygii isolated from banana leaves.</title>
        <authorList>
            <person name="van Westerhoven A.C."/>
            <person name="Mehrabi R."/>
            <person name="Talebi R."/>
            <person name="Steentjes M.B.F."/>
            <person name="Corcolon B."/>
            <person name="Chong P.A."/>
            <person name="Kema G.H.J."/>
            <person name="Seidl M.F."/>
        </authorList>
    </citation>
    <scope>NUCLEOTIDE SEQUENCE [LARGE SCALE GENOMIC DNA]</scope>
    <source>
        <strain evidence="5 6">P124</strain>
    </source>
</reference>
<dbReference type="PROSITE" id="PS51186">
    <property type="entry name" value="GNAT"/>
    <property type="match status" value="1"/>
</dbReference>
<dbReference type="CDD" id="cd04301">
    <property type="entry name" value="NAT_SF"/>
    <property type="match status" value="1"/>
</dbReference>
<gene>
    <name evidence="5" type="ORF">PRZ48_001442</name>
</gene>
<name>A0ABR0F1G8_ZASCE</name>
<dbReference type="Proteomes" id="UP001305779">
    <property type="component" value="Unassembled WGS sequence"/>
</dbReference>
<dbReference type="InterPro" id="IPR050680">
    <property type="entry name" value="YpeA/RimI_acetyltransf"/>
</dbReference>
<dbReference type="EMBL" id="JAXOVC010000001">
    <property type="protein sequence ID" value="KAK4507707.1"/>
    <property type="molecule type" value="Genomic_DNA"/>
</dbReference>
<organism evidence="5 6">
    <name type="scientific">Zasmidium cellare</name>
    <name type="common">Wine cellar mold</name>
    <name type="synonym">Racodium cellare</name>
    <dbReference type="NCBI Taxonomy" id="395010"/>
    <lineage>
        <taxon>Eukaryota</taxon>
        <taxon>Fungi</taxon>
        <taxon>Dikarya</taxon>
        <taxon>Ascomycota</taxon>
        <taxon>Pezizomycotina</taxon>
        <taxon>Dothideomycetes</taxon>
        <taxon>Dothideomycetidae</taxon>
        <taxon>Mycosphaerellales</taxon>
        <taxon>Mycosphaerellaceae</taxon>
        <taxon>Zasmidium</taxon>
    </lineage>
</organism>
<feature type="region of interest" description="Disordered" evidence="3">
    <location>
        <begin position="115"/>
        <end position="137"/>
    </location>
</feature>
<evidence type="ECO:0000256" key="1">
    <source>
        <dbReference type="ARBA" id="ARBA00022679"/>
    </source>
</evidence>
<dbReference type="InterPro" id="IPR016181">
    <property type="entry name" value="Acyl_CoA_acyltransferase"/>
</dbReference>
<sequence>MNSTVVKLPKLRPEDYTESSEAARRLAEKTRGLRLHALKTSPDAFASSYEDEVQRDLSHTLERLKTHNANHLFAVDRAIDPWTEQNHDVFFEELLSATFLGSMVIVGPLPREDFTAKKDPLSKGEDRDSTKSHRSSSEAQHYVLNGTFVDPQARRSGLGRRLIDAAVATGQKDAFSRGCDFLCTVLVDSENVAAEALYKRAGFFVSGEEAYVQRPRGELKSMDRVAIKLELRRSFPANLGC</sequence>
<comment type="caution">
    <text evidence="5">The sequence shown here is derived from an EMBL/GenBank/DDBJ whole genome shotgun (WGS) entry which is preliminary data.</text>
</comment>
<keyword evidence="6" id="KW-1185">Reference proteome</keyword>
<proteinExistence type="predicted"/>
<dbReference type="PANTHER" id="PTHR43420">
    <property type="entry name" value="ACETYLTRANSFERASE"/>
    <property type="match status" value="1"/>
</dbReference>
<evidence type="ECO:0000313" key="6">
    <source>
        <dbReference type="Proteomes" id="UP001305779"/>
    </source>
</evidence>
<protein>
    <recommendedName>
        <fullName evidence="4">N-acetyltransferase domain-containing protein</fullName>
    </recommendedName>
</protein>
<keyword evidence="2" id="KW-0012">Acyltransferase</keyword>
<dbReference type="SUPFAM" id="SSF55729">
    <property type="entry name" value="Acyl-CoA N-acyltransferases (Nat)"/>
    <property type="match status" value="1"/>
</dbReference>
<accession>A0ABR0F1G8</accession>
<evidence type="ECO:0000313" key="5">
    <source>
        <dbReference type="EMBL" id="KAK4507707.1"/>
    </source>
</evidence>
<evidence type="ECO:0000259" key="4">
    <source>
        <dbReference type="PROSITE" id="PS51186"/>
    </source>
</evidence>
<feature type="domain" description="N-acetyltransferase" evidence="4">
    <location>
        <begin position="59"/>
        <end position="230"/>
    </location>
</feature>